<dbReference type="InterPro" id="IPR001164">
    <property type="entry name" value="ArfGAP_dom"/>
</dbReference>
<evidence type="ECO:0000256" key="5">
    <source>
        <dbReference type="PROSITE-ProRule" id="PRU00288"/>
    </source>
</evidence>
<evidence type="ECO:0000313" key="9">
    <source>
        <dbReference type="EMBL" id="GFH49268.1"/>
    </source>
</evidence>
<dbReference type="Gene3D" id="1.10.220.150">
    <property type="entry name" value="Arf GTPase activating protein"/>
    <property type="match status" value="1"/>
</dbReference>
<evidence type="ECO:0000256" key="3">
    <source>
        <dbReference type="ARBA" id="ARBA00022771"/>
    </source>
</evidence>
<feature type="transmembrane region" description="Helical" evidence="7">
    <location>
        <begin position="181"/>
        <end position="197"/>
    </location>
</feature>
<feature type="domain" description="Arf-GAP" evidence="8">
    <location>
        <begin position="3"/>
        <end position="108"/>
    </location>
</feature>
<evidence type="ECO:0000259" key="8">
    <source>
        <dbReference type="PROSITE" id="PS50115"/>
    </source>
</evidence>
<dbReference type="Proteomes" id="UP001054902">
    <property type="component" value="Unassembled WGS sequence"/>
</dbReference>
<feature type="compositionally biased region" description="Basic and acidic residues" evidence="6">
    <location>
        <begin position="120"/>
        <end position="143"/>
    </location>
</feature>
<keyword evidence="3 5" id="KW-0863">Zinc-finger</keyword>
<dbReference type="PROSITE" id="PS50115">
    <property type="entry name" value="ARFGAP"/>
    <property type="match status" value="1"/>
</dbReference>
<keyword evidence="7" id="KW-1133">Transmembrane helix</keyword>
<dbReference type="PANTHER" id="PTHR45686:SF4">
    <property type="entry name" value="ADP-RIBOSYLATION FACTOR GTPASE ACTIVATING PROTEIN 3, ISOFORM H"/>
    <property type="match status" value="1"/>
</dbReference>
<dbReference type="SUPFAM" id="SSF57863">
    <property type="entry name" value="ArfGap/RecO-like zinc finger"/>
    <property type="match status" value="1"/>
</dbReference>
<feature type="compositionally biased region" description="Low complexity" evidence="6">
    <location>
        <begin position="147"/>
        <end position="157"/>
    </location>
</feature>
<accession>A0AAD3CNL6</accession>
<dbReference type="Pfam" id="PF01412">
    <property type="entry name" value="ArfGap"/>
    <property type="match status" value="1"/>
</dbReference>
<organism evidence="9 10">
    <name type="scientific">Chaetoceros tenuissimus</name>
    <dbReference type="NCBI Taxonomy" id="426638"/>
    <lineage>
        <taxon>Eukaryota</taxon>
        <taxon>Sar</taxon>
        <taxon>Stramenopiles</taxon>
        <taxon>Ochrophyta</taxon>
        <taxon>Bacillariophyta</taxon>
        <taxon>Coscinodiscophyceae</taxon>
        <taxon>Chaetocerotophycidae</taxon>
        <taxon>Chaetocerotales</taxon>
        <taxon>Chaetocerotaceae</taxon>
        <taxon>Chaetoceros</taxon>
    </lineage>
</organism>
<dbReference type="GO" id="GO:0008270">
    <property type="term" value="F:zinc ion binding"/>
    <property type="evidence" value="ECO:0007669"/>
    <property type="project" value="UniProtKB-KW"/>
</dbReference>
<evidence type="ECO:0000256" key="1">
    <source>
        <dbReference type="ARBA" id="ARBA00022468"/>
    </source>
</evidence>
<dbReference type="AlphaFoldDB" id="A0AAD3CNL6"/>
<dbReference type="CDD" id="cd08830">
    <property type="entry name" value="ArfGap_ArfGap1"/>
    <property type="match status" value="1"/>
</dbReference>
<dbReference type="PANTHER" id="PTHR45686">
    <property type="entry name" value="ADP-RIBOSYLATION FACTOR GTPASE ACTIVATING PROTEIN 3, ISOFORM H-RELATED"/>
    <property type="match status" value="1"/>
</dbReference>
<dbReference type="InterPro" id="IPR038508">
    <property type="entry name" value="ArfGAP_dom_sf"/>
</dbReference>
<dbReference type="PRINTS" id="PR00405">
    <property type="entry name" value="REVINTRACTNG"/>
</dbReference>
<dbReference type="GO" id="GO:0005096">
    <property type="term" value="F:GTPase activator activity"/>
    <property type="evidence" value="ECO:0007669"/>
    <property type="project" value="UniProtKB-KW"/>
</dbReference>
<evidence type="ECO:0000256" key="7">
    <source>
        <dbReference type="SAM" id="Phobius"/>
    </source>
</evidence>
<keyword evidence="1" id="KW-0343">GTPase activation</keyword>
<feature type="transmembrane region" description="Helical" evidence="7">
    <location>
        <begin position="209"/>
        <end position="227"/>
    </location>
</feature>
<sequence>MDTETKKRIYEIKGNTKCVDCSATNPTWTSLSHGTLICMDCSGRHRGLGVHLSFVRSLDLDNFSERDVRKLELGGNQAFIDFLTKYEWNNVESKREKYDSDAAELYRQILKAKVDGLPEPTMKDIQEKRSSNGDGKNLTEHSQRPASSTSSILSLGSQPMPSTGRALWTVLKYCYSRHRKIYLGAMLFMGMDMFVPWKKMDAYRNIMRPVIFVSLTLLFPIYSMKLFQKHRQDAFKSASNNFIEKVRSGRAKRNPLYDVYFPPNVSIGDKVEKALLFFPDMLVDPLAYSIIMSKISDAGILVICVNNNPLRLAGVRSDGKSTMDTVLTIVNEITKLVGIQVGEWILSSHGDGATEASESLLNSSKILDYGMKTQSRAVLWSPSFIQEIGNTQKVQIVIINPLGDSKLLSKSQQLVLGKMKCSNVVIKPVEGCDHASFGHYGPPTYQKDTMKRTKAIEQCQKEIRELTVDYIFCRESATKNA</sequence>
<name>A0AAD3CNL6_9STRA</name>
<comment type="caution">
    <text evidence="9">The sequence shown here is derived from an EMBL/GenBank/DDBJ whole genome shotgun (WGS) entry which is preliminary data.</text>
</comment>
<keyword evidence="7" id="KW-0812">Transmembrane</keyword>
<dbReference type="InterPro" id="IPR037278">
    <property type="entry name" value="ARFGAP/RecO"/>
</dbReference>
<keyword evidence="7" id="KW-0472">Membrane</keyword>
<evidence type="ECO:0000256" key="4">
    <source>
        <dbReference type="ARBA" id="ARBA00022833"/>
    </source>
</evidence>
<proteinExistence type="predicted"/>
<dbReference type="GO" id="GO:0000139">
    <property type="term" value="C:Golgi membrane"/>
    <property type="evidence" value="ECO:0007669"/>
    <property type="project" value="GOC"/>
</dbReference>
<keyword evidence="2" id="KW-0479">Metal-binding</keyword>
<protein>
    <recommendedName>
        <fullName evidence="8">Arf-GAP domain-containing protein</fullName>
    </recommendedName>
</protein>
<dbReference type="EMBL" id="BLLK01000038">
    <property type="protein sequence ID" value="GFH49268.1"/>
    <property type="molecule type" value="Genomic_DNA"/>
</dbReference>
<evidence type="ECO:0000313" key="10">
    <source>
        <dbReference type="Proteomes" id="UP001054902"/>
    </source>
</evidence>
<gene>
    <name evidence="9" type="ORF">CTEN210_05744</name>
</gene>
<evidence type="ECO:0000256" key="2">
    <source>
        <dbReference type="ARBA" id="ARBA00022723"/>
    </source>
</evidence>
<keyword evidence="10" id="KW-1185">Reference proteome</keyword>
<dbReference type="SMART" id="SM00105">
    <property type="entry name" value="ArfGap"/>
    <property type="match status" value="1"/>
</dbReference>
<evidence type="ECO:0000256" key="6">
    <source>
        <dbReference type="SAM" id="MobiDB-lite"/>
    </source>
</evidence>
<feature type="region of interest" description="Disordered" evidence="6">
    <location>
        <begin position="120"/>
        <end position="161"/>
    </location>
</feature>
<dbReference type="GO" id="GO:0048205">
    <property type="term" value="P:COPI coating of Golgi vesicle"/>
    <property type="evidence" value="ECO:0007669"/>
    <property type="project" value="TreeGrafter"/>
</dbReference>
<keyword evidence="4" id="KW-0862">Zinc</keyword>
<reference evidence="9 10" key="1">
    <citation type="journal article" date="2021" name="Sci. Rep.">
        <title>The genome of the diatom Chaetoceros tenuissimus carries an ancient integrated fragment of an extant virus.</title>
        <authorList>
            <person name="Hongo Y."/>
            <person name="Kimura K."/>
            <person name="Takaki Y."/>
            <person name="Yoshida Y."/>
            <person name="Baba S."/>
            <person name="Kobayashi G."/>
            <person name="Nagasaki K."/>
            <person name="Hano T."/>
            <person name="Tomaru Y."/>
        </authorList>
    </citation>
    <scope>NUCLEOTIDE SEQUENCE [LARGE SCALE GENOMIC DNA]</scope>
    <source>
        <strain evidence="9 10">NIES-3715</strain>
    </source>
</reference>